<evidence type="ECO:0000313" key="1">
    <source>
        <dbReference type="EMBL" id="OAD69279.1"/>
    </source>
</evidence>
<dbReference type="Proteomes" id="UP000077315">
    <property type="component" value="Unassembled WGS sequence"/>
</dbReference>
<organism evidence="1 2">
    <name type="scientific">Phycomyces blakesleeanus (strain ATCC 8743b / DSM 1359 / FGSC 10004 / NBRC 33097 / NRRL 1555)</name>
    <dbReference type="NCBI Taxonomy" id="763407"/>
    <lineage>
        <taxon>Eukaryota</taxon>
        <taxon>Fungi</taxon>
        <taxon>Fungi incertae sedis</taxon>
        <taxon>Mucoromycota</taxon>
        <taxon>Mucoromycotina</taxon>
        <taxon>Mucoromycetes</taxon>
        <taxon>Mucorales</taxon>
        <taxon>Phycomycetaceae</taxon>
        <taxon>Phycomyces</taxon>
    </lineage>
</organism>
<reference evidence="2" key="1">
    <citation type="submission" date="2015-06" db="EMBL/GenBank/DDBJ databases">
        <title>Expansion of signal transduction pathways in fungi by whole-genome duplication.</title>
        <authorList>
            <consortium name="DOE Joint Genome Institute"/>
            <person name="Corrochano L.M."/>
            <person name="Kuo A."/>
            <person name="Marcet-Houben M."/>
            <person name="Polaino S."/>
            <person name="Salamov A."/>
            <person name="Villalobos J.M."/>
            <person name="Alvarez M.I."/>
            <person name="Avalos J."/>
            <person name="Benito E.P."/>
            <person name="Benoit I."/>
            <person name="Burger G."/>
            <person name="Camino L.P."/>
            <person name="Canovas D."/>
            <person name="Cerda-Olmedo E."/>
            <person name="Cheng J.-F."/>
            <person name="Dominguez A."/>
            <person name="Elias M."/>
            <person name="Eslava A.P."/>
            <person name="Glaser F."/>
            <person name="Grimwood J."/>
            <person name="Gutierrez G."/>
            <person name="Heitman J."/>
            <person name="Henrissat B."/>
            <person name="Iturriaga E.A."/>
            <person name="Lang B.F."/>
            <person name="Lavin J.L."/>
            <person name="Lee S."/>
            <person name="Li W."/>
            <person name="Lindquist E."/>
            <person name="Lopez-Garcia S."/>
            <person name="Luque E.M."/>
            <person name="Marcos A.T."/>
            <person name="Martin J."/>
            <person name="McCluskey K."/>
            <person name="Medina H.R."/>
            <person name="Miralles-Duran A."/>
            <person name="Miyazaki A."/>
            <person name="Munoz-Torres E."/>
            <person name="Oguiza J.A."/>
            <person name="Ohm R."/>
            <person name="Olmedo M."/>
            <person name="Orejas M."/>
            <person name="Ortiz-Castellanos L."/>
            <person name="Pisabarro A.G."/>
            <person name="Rodriguez-Romero J."/>
            <person name="Ruiz-Herrera J."/>
            <person name="Ruiz-Vazquez R."/>
            <person name="Sanz C."/>
            <person name="Schackwitz W."/>
            <person name="Schmutz J."/>
            <person name="Shahriari M."/>
            <person name="Shelest E."/>
            <person name="Silva-Franco F."/>
            <person name="Soanes D."/>
            <person name="Syed K."/>
            <person name="Tagua V.G."/>
            <person name="Talbot N.J."/>
            <person name="Thon M."/>
            <person name="De vries R.P."/>
            <person name="Wiebenga A."/>
            <person name="Yadav J.S."/>
            <person name="Braun E.L."/>
            <person name="Baker S."/>
            <person name="Garre V."/>
            <person name="Horwitz B."/>
            <person name="Torres-Martinez S."/>
            <person name="Idnurm A."/>
            <person name="Herrera-Estrella A."/>
            <person name="Gabaldon T."/>
            <person name="Grigoriev I.V."/>
        </authorList>
    </citation>
    <scope>NUCLEOTIDE SEQUENCE [LARGE SCALE GENOMIC DNA]</scope>
    <source>
        <strain evidence="2">NRRL 1555(-)</strain>
    </source>
</reference>
<dbReference type="AlphaFoldDB" id="A0A167L036"/>
<dbReference type="GeneID" id="28997730"/>
<protein>
    <submittedName>
        <fullName evidence="1">Uncharacterized protein</fullName>
    </submittedName>
</protein>
<dbReference type="InParanoid" id="A0A167L036"/>
<proteinExistence type="predicted"/>
<accession>A0A167L036</accession>
<name>A0A167L036_PHYB8</name>
<evidence type="ECO:0000313" key="2">
    <source>
        <dbReference type="Proteomes" id="UP000077315"/>
    </source>
</evidence>
<sequence>MIIKNLESTSDCCTETYNKKDFPQTMKHIFLYRHYGHRLYNPRIIETETRLGQSHIFPFKRFNEPQFLSKCIDDSFVFWGNLTITVFSASQRLFQEFCACLNIQVALISVIVDYCIYTLSLINRVSFL</sequence>
<dbReference type="VEuPathDB" id="FungiDB:PHYBLDRAFT_172530"/>
<dbReference type="RefSeq" id="XP_018287319.1">
    <property type="nucleotide sequence ID" value="XM_018436824.1"/>
</dbReference>
<gene>
    <name evidence="1" type="ORF">PHYBLDRAFT_172530</name>
</gene>
<dbReference type="EMBL" id="KV440992">
    <property type="protein sequence ID" value="OAD69279.1"/>
    <property type="molecule type" value="Genomic_DNA"/>
</dbReference>
<keyword evidence="2" id="KW-1185">Reference proteome</keyword>